<keyword evidence="1" id="KW-0472">Membrane</keyword>
<reference evidence="2" key="1">
    <citation type="journal article" date="2013" name="Nat. Commun.">
        <title>Whole-genome sequencing of Oryza brachyantha reveals mechanisms underlying Oryza genome evolution.</title>
        <authorList>
            <person name="Chen J."/>
            <person name="Huang Q."/>
            <person name="Gao D."/>
            <person name="Wang J."/>
            <person name="Lang Y."/>
            <person name="Liu T."/>
            <person name="Li B."/>
            <person name="Bai Z."/>
            <person name="Luis Goicoechea J."/>
            <person name="Liang C."/>
            <person name="Chen C."/>
            <person name="Zhang W."/>
            <person name="Sun S."/>
            <person name="Liao Y."/>
            <person name="Zhang X."/>
            <person name="Yang L."/>
            <person name="Song C."/>
            <person name="Wang M."/>
            <person name="Shi J."/>
            <person name="Liu G."/>
            <person name="Liu J."/>
            <person name="Zhou H."/>
            <person name="Zhou W."/>
            <person name="Yu Q."/>
            <person name="An N."/>
            <person name="Chen Y."/>
            <person name="Cai Q."/>
            <person name="Wang B."/>
            <person name="Liu B."/>
            <person name="Min J."/>
            <person name="Huang Y."/>
            <person name="Wu H."/>
            <person name="Li Z."/>
            <person name="Zhang Y."/>
            <person name="Yin Y."/>
            <person name="Song W."/>
            <person name="Jiang J."/>
            <person name="Jackson S.A."/>
            <person name="Wing R.A."/>
            <person name="Wang J."/>
            <person name="Chen M."/>
        </authorList>
    </citation>
    <scope>NUCLEOTIDE SEQUENCE [LARGE SCALE GENOMIC DNA]</scope>
    <source>
        <strain evidence="2">cv. IRGC 101232</strain>
    </source>
</reference>
<sequence>MDMHKQIDACLLLEVYAILACLAVKFVFFSETEKDTMHCCTQLLVSLANIQEYLTNCTNYKWSCTRVTLCT</sequence>
<keyword evidence="1" id="KW-0812">Transmembrane</keyword>
<proteinExistence type="predicted"/>
<dbReference type="Gramene" id="OB04G32380.1">
    <property type="protein sequence ID" value="OB04G32380.1"/>
    <property type="gene ID" value="OB04G32380"/>
</dbReference>
<name>J3M1G3_ORYBR</name>
<dbReference type="Proteomes" id="UP000006038">
    <property type="component" value="Chromosome 4"/>
</dbReference>
<keyword evidence="3" id="KW-1185">Reference proteome</keyword>
<dbReference type="EnsemblPlants" id="OB04G32380.1">
    <property type="protein sequence ID" value="OB04G32380.1"/>
    <property type="gene ID" value="OB04G32380"/>
</dbReference>
<evidence type="ECO:0000313" key="3">
    <source>
        <dbReference type="Proteomes" id="UP000006038"/>
    </source>
</evidence>
<evidence type="ECO:0000313" key="2">
    <source>
        <dbReference type="EnsemblPlants" id="OB04G32380.1"/>
    </source>
</evidence>
<reference evidence="2" key="2">
    <citation type="submission" date="2013-04" db="UniProtKB">
        <authorList>
            <consortium name="EnsemblPlants"/>
        </authorList>
    </citation>
    <scope>IDENTIFICATION</scope>
</reference>
<dbReference type="AlphaFoldDB" id="J3M1G3"/>
<protein>
    <submittedName>
        <fullName evidence="2">Uncharacterized protein</fullName>
    </submittedName>
</protein>
<feature type="transmembrane region" description="Helical" evidence="1">
    <location>
        <begin position="6"/>
        <end position="28"/>
    </location>
</feature>
<evidence type="ECO:0000256" key="1">
    <source>
        <dbReference type="SAM" id="Phobius"/>
    </source>
</evidence>
<keyword evidence="1" id="KW-1133">Transmembrane helix</keyword>
<accession>J3M1G3</accession>
<dbReference type="HOGENOM" id="CLU_2744069_0_0_1"/>
<organism evidence="2">
    <name type="scientific">Oryza brachyantha</name>
    <name type="common">malo sina</name>
    <dbReference type="NCBI Taxonomy" id="4533"/>
    <lineage>
        <taxon>Eukaryota</taxon>
        <taxon>Viridiplantae</taxon>
        <taxon>Streptophyta</taxon>
        <taxon>Embryophyta</taxon>
        <taxon>Tracheophyta</taxon>
        <taxon>Spermatophyta</taxon>
        <taxon>Magnoliopsida</taxon>
        <taxon>Liliopsida</taxon>
        <taxon>Poales</taxon>
        <taxon>Poaceae</taxon>
        <taxon>BOP clade</taxon>
        <taxon>Oryzoideae</taxon>
        <taxon>Oryzeae</taxon>
        <taxon>Oryzinae</taxon>
        <taxon>Oryza</taxon>
    </lineage>
</organism>